<reference evidence="1" key="1">
    <citation type="journal article" date="2025" name="Int. J. Syst. Evol. Microbiol.">
        <title>Inconstantimicrobium mannanitabidum sp. nov., a novel member of the family Clostridiaceae isolated from anoxic soil under the treatment of reductive soil disinfestation.</title>
        <authorList>
            <person name="Ueki A."/>
            <person name="Tonouchi A."/>
            <person name="Honma S."/>
            <person name="Kaku N."/>
            <person name="Ueki K."/>
        </authorList>
    </citation>
    <scope>NUCLEOTIDE SEQUENCE</scope>
    <source>
        <strain evidence="1">TW13</strain>
    </source>
</reference>
<protein>
    <submittedName>
        <fullName evidence="1">Chemotaxis protein MotA</fullName>
    </submittedName>
</protein>
<dbReference type="Proteomes" id="UP001058074">
    <property type="component" value="Unassembled WGS sequence"/>
</dbReference>
<proteinExistence type="predicted"/>
<gene>
    <name evidence="1" type="primary">motA_2</name>
    <name evidence="1" type="ORF">rsdtw13_36660</name>
</gene>
<organism evidence="1 2">
    <name type="scientific">Inconstantimicrobium mannanitabidum</name>
    <dbReference type="NCBI Taxonomy" id="1604901"/>
    <lineage>
        <taxon>Bacteria</taxon>
        <taxon>Bacillati</taxon>
        <taxon>Bacillota</taxon>
        <taxon>Clostridia</taxon>
        <taxon>Eubacteriales</taxon>
        <taxon>Clostridiaceae</taxon>
        <taxon>Inconstantimicrobium</taxon>
    </lineage>
</organism>
<evidence type="ECO:0000313" key="1">
    <source>
        <dbReference type="EMBL" id="GKX68408.1"/>
    </source>
</evidence>
<accession>A0ACB5RH85</accession>
<name>A0ACB5RH85_9CLOT</name>
<comment type="caution">
    <text evidence="1">The sequence shown here is derived from an EMBL/GenBank/DDBJ whole genome shotgun (WGS) entry which is preliminary data.</text>
</comment>
<keyword evidence="2" id="KW-1185">Reference proteome</keyword>
<sequence length="259" mass="27591">MDLGIVISLVIAFASLLLGFTFEGGALKSLLQPTAAIIVFGGTIGAVGISFPLASLKRIPKILKVAFRRREDKASGMIDFFKELAVKTRRDGLLSLESEIDTYDLDGFTKKGLQMVVDGVEPSTIRAILENKLENIVERHEVGSSIFDSAGGYAPTMGIVGTVMGLVQVLGNLGNSSELGGKIAVAFIATLYGVGSANLLWLPIAAKLKALDKEECLEKQMVIEGILLLQEGANPNTLVSKLEGFLPEGSVQEQKPTNN</sequence>
<dbReference type="EMBL" id="BROD01000001">
    <property type="protein sequence ID" value="GKX68408.1"/>
    <property type="molecule type" value="Genomic_DNA"/>
</dbReference>
<evidence type="ECO:0000313" key="2">
    <source>
        <dbReference type="Proteomes" id="UP001058074"/>
    </source>
</evidence>